<evidence type="ECO:0000313" key="1">
    <source>
        <dbReference type="EMBL" id="EXA30034.1"/>
    </source>
</evidence>
<dbReference type="AlphaFoldDB" id="W9NBI3"/>
<dbReference type="InterPro" id="IPR007396">
    <property type="entry name" value="TR_PAI2-type"/>
</dbReference>
<dbReference type="OrthoDB" id="2101473at2759"/>
<dbReference type="PANTHER" id="PTHR35802:SF1">
    <property type="entry name" value="PROTEASE SYNTHASE AND SPORULATION PROTEIN PAI 2"/>
    <property type="match status" value="1"/>
</dbReference>
<organism evidence="1">
    <name type="scientific">Fusarium oxysporum f. sp. pisi HDV247</name>
    <dbReference type="NCBI Taxonomy" id="1080344"/>
    <lineage>
        <taxon>Eukaryota</taxon>
        <taxon>Fungi</taxon>
        <taxon>Dikarya</taxon>
        <taxon>Ascomycota</taxon>
        <taxon>Pezizomycotina</taxon>
        <taxon>Sordariomycetes</taxon>
        <taxon>Hypocreomycetidae</taxon>
        <taxon>Hypocreales</taxon>
        <taxon>Nectriaceae</taxon>
        <taxon>Fusarium</taxon>
        <taxon>Fusarium oxysporum species complex</taxon>
    </lineage>
</organism>
<gene>
    <name evidence="1" type="ORF">FOVG_18541</name>
</gene>
<dbReference type="SUPFAM" id="SSF50475">
    <property type="entry name" value="FMN-binding split barrel"/>
    <property type="match status" value="1"/>
</dbReference>
<dbReference type="Proteomes" id="UP000030751">
    <property type="component" value="Unassembled WGS sequence"/>
</dbReference>
<dbReference type="PIRSF" id="PIRSF010372">
    <property type="entry name" value="PaiB"/>
    <property type="match status" value="1"/>
</dbReference>
<dbReference type="HOGENOM" id="CLU_065853_1_0_1"/>
<dbReference type="Pfam" id="PF04299">
    <property type="entry name" value="FMN_bind_2"/>
    <property type="match status" value="1"/>
</dbReference>
<accession>W9NBI3</accession>
<dbReference type="EMBL" id="JH651073">
    <property type="protein sequence ID" value="EXA30034.1"/>
    <property type="molecule type" value="Genomic_DNA"/>
</dbReference>
<protein>
    <submittedName>
        <fullName evidence="1">Transcriptional regulator</fullName>
    </submittedName>
</protein>
<sequence length="256" mass="28800">MQLRAPHRESDLRVLRQLIRENPLSLLTTVISSPNFPLLQTSHIPLVLDIEDETSETELGRLRGHIARANPQSKAMIEALTNNPQLNNIIEQDVLVIFNSPVQHYVTPKFYTETKPTTGKVAPTWNYAAAQVYGHAKIFFDTKSEETSQFLAKQLADLSYHSETKIMGYTGGDNPVDWKVSDAPDRYIDLLMKSIIGIEIEITSLEGKFKMSQEMSVGDREGVIEGFKRLGSETAQAMSRMVQHRGELKNTEKAQA</sequence>
<name>W9NBI3_FUSOX</name>
<reference evidence="1" key="2">
    <citation type="submission" date="2012-05" db="EMBL/GenBank/DDBJ databases">
        <title>Annotation of the Genome Sequence of Fusarium oxysporum HDV247.</title>
        <authorList>
            <consortium name="The Broad Institute Genomics Platform"/>
            <person name="Ma L.-J."/>
            <person name="Corby-Kistler H."/>
            <person name="Broz K."/>
            <person name="Gale L.R."/>
            <person name="Jonkers W."/>
            <person name="O'Donnell K."/>
            <person name="Ploetz R."/>
            <person name="Steinberg C."/>
            <person name="Schwartz D.C."/>
            <person name="VanEtten H."/>
            <person name="Zhou S."/>
            <person name="Young S.K."/>
            <person name="Zeng Q."/>
            <person name="Gargeya S."/>
            <person name="Fitzgerald M."/>
            <person name="Abouelleil A."/>
            <person name="Alvarado L."/>
            <person name="Chapman S.B."/>
            <person name="Gainer-Dewar J."/>
            <person name="Goldberg J."/>
            <person name="Griggs A."/>
            <person name="Gujja S."/>
            <person name="Hansen M."/>
            <person name="Howarth C."/>
            <person name="Imamovic A."/>
            <person name="Ireland A."/>
            <person name="Larimer J."/>
            <person name="McCowan C."/>
            <person name="Murphy C."/>
            <person name="Pearson M."/>
            <person name="Poon T.W."/>
            <person name="Priest M."/>
            <person name="Roberts A."/>
            <person name="Saif S."/>
            <person name="Shea T."/>
            <person name="Sykes S."/>
            <person name="Wortman J."/>
            <person name="Nusbaum C."/>
            <person name="Birren B."/>
        </authorList>
    </citation>
    <scope>NUCLEOTIDE SEQUENCE</scope>
    <source>
        <strain evidence="1">HDV247</strain>
    </source>
</reference>
<dbReference type="PANTHER" id="PTHR35802">
    <property type="entry name" value="PROTEASE SYNTHASE AND SPORULATION PROTEIN PAI 2"/>
    <property type="match status" value="1"/>
</dbReference>
<reference evidence="1" key="1">
    <citation type="submission" date="2011-10" db="EMBL/GenBank/DDBJ databases">
        <title>The Genome Sequence of Fusarium oxysporum HDV247.</title>
        <authorList>
            <consortium name="The Broad Institute Genome Sequencing Platform"/>
            <person name="Ma L.-J."/>
            <person name="Gale L.R."/>
            <person name="Schwartz D.C."/>
            <person name="Zhou S."/>
            <person name="Corby-Kistler H."/>
            <person name="Young S.K."/>
            <person name="Zeng Q."/>
            <person name="Gargeya S."/>
            <person name="Fitzgerald M."/>
            <person name="Haas B."/>
            <person name="Abouelleil A."/>
            <person name="Alvarado L."/>
            <person name="Arachchi H.M."/>
            <person name="Berlin A."/>
            <person name="Brown A."/>
            <person name="Chapman S.B."/>
            <person name="Chen Z."/>
            <person name="Dunbar C."/>
            <person name="Freedman E."/>
            <person name="Gearin G."/>
            <person name="Goldberg J."/>
            <person name="Griggs A."/>
            <person name="Gujja S."/>
            <person name="Heiman D."/>
            <person name="Howarth C."/>
            <person name="Larson L."/>
            <person name="Lui A."/>
            <person name="MacDonald P.J.P."/>
            <person name="Montmayeur A."/>
            <person name="Murphy C."/>
            <person name="Neiman D."/>
            <person name="Pearson M."/>
            <person name="Priest M."/>
            <person name="Roberts A."/>
            <person name="Saif S."/>
            <person name="Shea T."/>
            <person name="Shenoy N."/>
            <person name="Sisk P."/>
            <person name="Stolte C."/>
            <person name="Sykes S."/>
            <person name="Wortman J."/>
            <person name="Nusbaum C."/>
            <person name="Birren B."/>
        </authorList>
    </citation>
    <scope>NUCLEOTIDE SEQUENCE [LARGE SCALE GENOMIC DNA]</scope>
    <source>
        <strain evidence="1">HDV247</strain>
    </source>
</reference>
<dbReference type="Gene3D" id="2.30.110.10">
    <property type="entry name" value="Electron Transport, Fmn-binding Protein, Chain A"/>
    <property type="match status" value="1"/>
</dbReference>
<proteinExistence type="predicted"/>
<dbReference type="InterPro" id="IPR012349">
    <property type="entry name" value="Split_barrel_FMN-bd"/>
</dbReference>